<evidence type="ECO:0000259" key="3">
    <source>
        <dbReference type="Pfam" id="PF13505"/>
    </source>
</evidence>
<feature type="domain" description="Outer membrane protein beta-barrel" evidence="3">
    <location>
        <begin position="77"/>
        <end position="178"/>
    </location>
</feature>
<feature type="chain" id="PRO_5016588002" description="Outer membrane protein beta-barrel domain-containing protein" evidence="2">
    <location>
        <begin position="22"/>
        <end position="179"/>
    </location>
</feature>
<organism evidence="4 5">
    <name type="scientific">Marinomonas piezotolerans</name>
    <dbReference type="NCBI Taxonomy" id="2213058"/>
    <lineage>
        <taxon>Bacteria</taxon>
        <taxon>Pseudomonadati</taxon>
        <taxon>Pseudomonadota</taxon>
        <taxon>Gammaproteobacteria</taxon>
        <taxon>Oceanospirillales</taxon>
        <taxon>Oceanospirillaceae</taxon>
        <taxon>Marinomonas</taxon>
    </lineage>
</organism>
<dbReference type="EMBL" id="QKRA01000012">
    <property type="protein sequence ID" value="RDL42897.1"/>
    <property type="molecule type" value="Genomic_DNA"/>
</dbReference>
<dbReference type="InterPro" id="IPR011250">
    <property type="entry name" value="OMP/PagP_B-barrel"/>
</dbReference>
<name>A0A370U556_9GAMM</name>
<evidence type="ECO:0000256" key="1">
    <source>
        <dbReference type="ARBA" id="ARBA00022729"/>
    </source>
</evidence>
<dbReference type="AlphaFoldDB" id="A0A370U556"/>
<gene>
    <name evidence="4" type="ORF">DN730_17020</name>
</gene>
<keyword evidence="1 2" id="KW-0732">Signal</keyword>
<protein>
    <recommendedName>
        <fullName evidence="3">Outer membrane protein beta-barrel domain-containing protein</fullName>
    </recommendedName>
</protein>
<dbReference type="Pfam" id="PF13505">
    <property type="entry name" value="OMP_b-brl"/>
    <property type="match status" value="1"/>
</dbReference>
<evidence type="ECO:0000256" key="2">
    <source>
        <dbReference type="SAM" id="SignalP"/>
    </source>
</evidence>
<accession>A0A370U556</accession>
<dbReference type="InterPro" id="IPR027385">
    <property type="entry name" value="Beta-barrel_OMP"/>
</dbReference>
<reference evidence="4 5" key="1">
    <citation type="submission" date="2018-06" db="EMBL/GenBank/DDBJ databases">
        <title>Marinomonas sp. YLB-05 draft genome sequence.</title>
        <authorList>
            <person name="Yu L."/>
            <person name="Tang X."/>
        </authorList>
    </citation>
    <scope>NUCLEOTIDE SEQUENCE [LARGE SCALE GENOMIC DNA]</scope>
    <source>
        <strain evidence="4 5">YLB-05</strain>
    </source>
</reference>
<keyword evidence="5" id="KW-1185">Reference proteome</keyword>
<comment type="caution">
    <text evidence="4">The sequence shown here is derived from an EMBL/GenBank/DDBJ whole genome shotgun (WGS) entry which is preliminary data.</text>
</comment>
<dbReference type="RefSeq" id="WP_115469350.1">
    <property type="nucleotide sequence ID" value="NZ_QKRA01000012.1"/>
</dbReference>
<sequence length="179" mass="19191">MNKLVLFSPLLLGIVFNPAQAAHSIGFNIGGVDRGPDWGGQRHQLVLGVESDWFPIEALPISLAIDSSISVNQSNERASGMMGLDIGLRGYFPLTPLTSLTVGFGRTALTVTSVKNSDSSDEQKGDGSGWWAMTGIATPINQQLDMSVKIKYTNADISLENSTNQVDGLGLHVGLAYRW</sequence>
<dbReference type="Proteomes" id="UP000254326">
    <property type="component" value="Unassembled WGS sequence"/>
</dbReference>
<feature type="signal peptide" evidence="2">
    <location>
        <begin position="1"/>
        <end position="21"/>
    </location>
</feature>
<evidence type="ECO:0000313" key="5">
    <source>
        <dbReference type="Proteomes" id="UP000254326"/>
    </source>
</evidence>
<proteinExistence type="predicted"/>
<dbReference type="Gene3D" id="2.40.160.20">
    <property type="match status" value="1"/>
</dbReference>
<evidence type="ECO:0000313" key="4">
    <source>
        <dbReference type="EMBL" id="RDL42897.1"/>
    </source>
</evidence>
<dbReference type="SUPFAM" id="SSF56925">
    <property type="entry name" value="OMPA-like"/>
    <property type="match status" value="1"/>
</dbReference>